<dbReference type="EMBL" id="VMQU01000005">
    <property type="protein sequence ID" value="TVS92026.1"/>
    <property type="molecule type" value="Genomic_DNA"/>
</dbReference>
<proteinExistence type="predicted"/>
<name>A0A557Y0G2_9MYCO</name>
<dbReference type="InterPro" id="IPR054221">
    <property type="entry name" value="DUF6941"/>
</dbReference>
<comment type="caution">
    <text evidence="1">The sequence shown here is derived from an EMBL/GenBank/DDBJ whole genome shotgun (WGS) entry which is preliminary data.</text>
</comment>
<dbReference type="RefSeq" id="WP_144947289.1">
    <property type="nucleotide sequence ID" value="NZ_VMQU01000005.1"/>
</dbReference>
<sequence length="151" mass="15903">MKISLFLADAAQADAQSGKVNALGLGWRQCQTPTPAIALVLFLDIDWNETNKPHKLTCQLLTTDGGPVSVPGPNGPQRICFEASAEAGRPPGAIHGTSVRMPLTLNIPAGIPLEPGIYEWRVEIAGFEQDTAVEAFVVVGPSPTAKPPAQP</sequence>
<dbReference type="AlphaFoldDB" id="A0A557Y0G2"/>
<dbReference type="Proteomes" id="UP000320513">
    <property type="component" value="Unassembled WGS sequence"/>
</dbReference>
<dbReference type="OrthoDB" id="3526022at2"/>
<gene>
    <name evidence="1" type="ORF">FPZ47_01995</name>
</gene>
<dbReference type="Pfam" id="PF22091">
    <property type="entry name" value="DUF6941"/>
    <property type="match status" value="1"/>
</dbReference>
<keyword evidence="2" id="KW-1185">Reference proteome</keyword>
<reference evidence="1 2" key="1">
    <citation type="submission" date="2019-07" db="EMBL/GenBank/DDBJ databases">
        <title>New Mycobacterium species.</title>
        <authorList>
            <person name="Tortoli E."/>
            <person name="Ghielmetti G."/>
            <person name="Friedel U."/>
            <person name="Trovato A."/>
        </authorList>
    </citation>
    <scope>NUCLEOTIDE SEQUENCE [LARGE SCALE GENOMIC DNA]</scope>
    <source>
        <strain evidence="1 2">16-83</strain>
    </source>
</reference>
<evidence type="ECO:0000313" key="2">
    <source>
        <dbReference type="Proteomes" id="UP000320513"/>
    </source>
</evidence>
<evidence type="ECO:0000313" key="1">
    <source>
        <dbReference type="EMBL" id="TVS92026.1"/>
    </source>
</evidence>
<protein>
    <submittedName>
        <fullName evidence="1">Uncharacterized protein</fullName>
    </submittedName>
</protein>
<organism evidence="1 2">
    <name type="scientific">Mycobacterium helveticum</name>
    <dbReference type="NCBI Taxonomy" id="2592811"/>
    <lineage>
        <taxon>Bacteria</taxon>
        <taxon>Bacillati</taxon>
        <taxon>Actinomycetota</taxon>
        <taxon>Actinomycetes</taxon>
        <taxon>Mycobacteriales</taxon>
        <taxon>Mycobacteriaceae</taxon>
        <taxon>Mycobacterium</taxon>
    </lineage>
</organism>
<accession>A0A557Y0G2</accession>